<protein>
    <submittedName>
        <fullName evidence="2">RibD_C domain protein</fullName>
    </submittedName>
</protein>
<evidence type="ECO:0000313" key="2">
    <source>
        <dbReference type="EMBL" id="AAR34946.1"/>
    </source>
</evidence>
<dbReference type="Pfam" id="PF01872">
    <property type="entry name" value="RibD_C"/>
    <property type="match status" value="1"/>
</dbReference>
<gene>
    <name evidence="2" type="ordered locus">GSU1572</name>
</gene>
<organism evidence="2 3">
    <name type="scientific">Geobacter sulfurreducens (strain ATCC 51573 / DSM 12127 / PCA)</name>
    <dbReference type="NCBI Taxonomy" id="243231"/>
    <lineage>
        <taxon>Bacteria</taxon>
        <taxon>Pseudomonadati</taxon>
        <taxon>Thermodesulfobacteriota</taxon>
        <taxon>Desulfuromonadia</taxon>
        <taxon>Geobacterales</taxon>
        <taxon>Geobacteraceae</taxon>
        <taxon>Geobacter</taxon>
    </lineage>
</organism>
<name>Q74CU9_GEOSL</name>
<dbReference type="InParanoid" id="Q74CU9"/>
<dbReference type="eggNOG" id="COG0262">
    <property type="taxonomic scope" value="Bacteria"/>
</dbReference>
<dbReference type="SMR" id="Q74CU9"/>
<dbReference type="GO" id="GO:0008703">
    <property type="term" value="F:5-amino-6-(5-phosphoribosylamino)uracil reductase activity"/>
    <property type="evidence" value="ECO:0007669"/>
    <property type="project" value="InterPro"/>
</dbReference>
<dbReference type="InterPro" id="IPR050765">
    <property type="entry name" value="Riboflavin_Biosynth_HTPR"/>
</dbReference>
<reference evidence="2 3" key="2">
    <citation type="journal article" date="2012" name="BMC Genomics">
        <title>Comparative genomic analysis of Geobacter sulfurreducens KN400, a strain with enhanced capacity for extracellular electron transfer and electricity production.</title>
        <authorList>
            <person name="Butler J.E."/>
            <person name="Young N.D."/>
            <person name="Aklujkar M."/>
            <person name="Lovley D.R."/>
        </authorList>
    </citation>
    <scope>NUCLEOTIDE SEQUENCE [LARGE SCALE GENOMIC DNA]</scope>
    <source>
        <strain evidence="3">ATCC 51573 / DSM 12127 / PCA</strain>
    </source>
</reference>
<evidence type="ECO:0000313" key="3">
    <source>
        <dbReference type="Proteomes" id="UP000000577"/>
    </source>
</evidence>
<dbReference type="RefSeq" id="WP_010942217.1">
    <property type="nucleotide sequence ID" value="NC_002939.5"/>
</dbReference>
<dbReference type="Gene3D" id="3.40.430.10">
    <property type="entry name" value="Dihydrofolate Reductase, subunit A"/>
    <property type="match status" value="1"/>
</dbReference>
<feature type="domain" description="Bacterial bifunctional deaminase-reductase C-terminal" evidence="1">
    <location>
        <begin position="3"/>
        <end position="165"/>
    </location>
</feature>
<dbReference type="STRING" id="243231.GSU1572"/>
<keyword evidence="3" id="KW-1185">Reference proteome</keyword>
<dbReference type="InterPro" id="IPR024072">
    <property type="entry name" value="DHFR-like_dom_sf"/>
</dbReference>
<dbReference type="EMBL" id="AE017180">
    <property type="protein sequence ID" value="AAR34946.1"/>
    <property type="molecule type" value="Genomic_DNA"/>
</dbReference>
<reference evidence="2 3" key="1">
    <citation type="journal article" date="2003" name="Science">
        <title>Genome of Geobacter sulfurreducens: metal reduction in subsurface environments.</title>
        <authorList>
            <person name="Methe B.A."/>
            <person name="Nelson K.E."/>
            <person name="Eisen J.A."/>
            <person name="Paulsen I.T."/>
            <person name="Nelson W."/>
            <person name="Heidelberg J.F."/>
            <person name="Wu D."/>
            <person name="Wu M."/>
            <person name="Ward N."/>
            <person name="Beanan M.J."/>
            <person name="Dodson R.J."/>
            <person name="Madupu R."/>
            <person name="Brinkac L.M."/>
            <person name="Daugherty S.C."/>
            <person name="DeBoy R.T."/>
            <person name="Durkin A.S."/>
            <person name="Gwinn M."/>
            <person name="Kolonay J.F."/>
            <person name="Sullivan S.A."/>
            <person name="Haft D.H."/>
            <person name="Selengut J."/>
            <person name="Davidsen T.M."/>
            <person name="Zafar N."/>
            <person name="White O."/>
            <person name="Tran B."/>
            <person name="Romero C."/>
            <person name="Forberger H.A."/>
            <person name="Weidman J."/>
            <person name="Khouri H."/>
            <person name="Feldblyum T.V."/>
            <person name="Utterback T.R."/>
            <person name="Van Aken S.E."/>
            <person name="Lovley D.R."/>
            <person name="Fraser C.M."/>
        </authorList>
    </citation>
    <scope>NUCLEOTIDE SEQUENCE [LARGE SCALE GENOMIC DNA]</scope>
    <source>
        <strain evidence="3">ATCC 51573 / DSM 12127 / PCA</strain>
    </source>
</reference>
<dbReference type="DNASU" id="2687115"/>
<dbReference type="GO" id="GO:0009231">
    <property type="term" value="P:riboflavin biosynthetic process"/>
    <property type="evidence" value="ECO:0007669"/>
    <property type="project" value="InterPro"/>
</dbReference>
<dbReference type="PATRIC" id="fig|243231.5.peg.1614"/>
<dbReference type="SUPFAM" id="SSF53597">
    <property type="entry name" value="Dihydrofolate reductase-like"/>
    <property type="match status" value="1"/>
</dbReference>
<dbReference type="EnsemblBacteria" id="AAR34946">
    <property type="protein sequence ID" value="AAR34946"/>
    <property type="gene ID" value="GSU1572"/>
</dbReference>
<dbReference type="HOGENOM" id="CLU_043966_4_2_7"/>
<dbReference type="AlphaFoldDB" id="Q74CU9"/>
<dbReference type="PANTHER" id="PTHR38011">
    <property type="entry name" value="DIHYDROFOLATE REDUCTASE FAMILY PROTEIN (AFU_ORTHOLOGUE AFUA_8G06820)"/>
    <property type="match status" value="1"/>
</dbReference>
<dbReference type="PANTHER" id="PTHR38011:SF11">
    <property type="entry name" value="2,5-DIAMINO-6-RIBOSYLAMINO-4(3H)-PYRIMIDINONE 5'-PHOSPHATE REDUCTASE"/>
    <property type="match status" value="1"/>
</dbReference>
<accession>Q74CU9</accession>
<dbReference type="OrthoDB" id="2313602at2"/>
<sequence>MDVIYYVAASLDGYIATPDGGVAWLAPFENAGEDYGYAEFYASVDALLMGSATYEKTLSFGAWPYEGKPCRVFSRQEHAVPTHDVVITDATPDDVLHSLLRNGCRRAWLVGGGVLAASFLQRRLISEYIVSIVPVILGGGIPMISPNRIRESLTLLETKVCTGGIVQVRYRSEGH</sequence>
<evidence type="ECO:0000259" key="1">
    <source>
        <dbReference type="Pfam" id="PF01872"/>
    </source>
</evidence>
<dbReference type="InterPro" id="IPR002734">
    <property type="entry name" value="RibDG_C"/>
</dbReference>
<dbReference type="KEGG" id="gsu:GSU1572"/>
<dbReference type="Proteomes" id="UP000000577">
    <property type="component" value="Chromosome"/>
</dbReference>
<proteinExistence type="predicted"/>